<name>A0A6B3C5T4_9ACTN</name>
<evidence type="ECO:0000313" key="1">
    <source>
        <dbReference type="EMBL" id="NEC92201.1"/>
    </source>
</evidence>
<comment type="caution">
    <text evidence="1">The sequence shown here is derived from an EMBL/GenBank/DDBJ whole genome shotgun (WGS) entry which is preliminary data.</text>
</comment>
<organism evidence="1">
    <name type="scientific">Streptomyces sp. SID12501</name>
    <dbReference type="NCBI Taxonomy" id="2706042"/>
    <lineage>
        <taxon>Bacteria</taxon>
        <taxon>Bacillati</taxon>
        <taxon>Actinomycetota</taxon>
        <taxon>Actinomycetes</taxon>
        <taxon>Kitasatosporales</taxon>
        <taxon>Streptomycetaceae</taxon>
        <taxon>Streptomyces</taxon>
    </lineage>
</organism>
<dbReference type="EMBL" id="JAAGLU010000060">
    <property type="protein sequence ID" value="NEC92201.1"/>
    <property type="molecule type" value="Genomic_DNA"/>
</dbReference>
<sequence>MITIHTPFAEKVVAKHDALLLDYGPEEQTARAVAALERISAVKPLAPLPAGTVIDLAGFGEAPVVYVTEDEEYLLLSDIAEALGWPLHKADAWARLQHGYAVRDQRDHDEERGDGRLGWECLLDYIDLRLDLIEDDPEAKPDAGGRRWSHSGDWLISRDRLPALIMSSPWSKEFMDNSLPAFGHAMRKVWGDKLKDIPTVTVDGTPTGGNAYDDMFRTDGMTEEEALRRARRGPALDGGTA</sequence>
<proteinExistence type="predicted"/>
<gene>
    <name evidence="1" type="ORF">G3I71_41990</name>
</gene>
<protein>
    <submittedName>
        <fullName evidence="1">Uncharacterized protein</fullName>
    </submittedName>
</protein>
<accession>A0A6B3C5T4</accession>
<dbReference type="RefSeq" id="WP_164323641.1">
    <property type="nucleotide sequence ID" value="NZ_JAAGLU010000060.1"/>
</dbReference>
<dbReference type="AlphaFoldDB" id="A0A6B3C5T4"/>
<reference evidence="1" key="1">
    <citation type="submission" date="2020-01" db="EMBL/GenBank/DDBJ databases">
        <title>Insect and environment-associated Actinomycetes.</title>
        <authorList>
            <person name="Currrie C."/>
            <person name="Chevrette M."/>
            <person name="Carlson C."/>
            <person name="Stubbendieck R."/>
            <person name="Wendt-Pienkowski E."/>
        </authorList>
    </citation>
    <scope>NUCLEOTIDE SEQUENCE</scope>
    <source>
        <strain evidence="1">SID12501</strain>
    </source>
</reference>